<accession>W4M5S2</accession>
<comment type="caution">
    <text evidence="1">The sequence shown here is derived from an EMBL/GenBank/DDBJ whole genome shotgun (WGS) entry which is preliminary data.</text>
</comment>
<protein>
    <submittedName>
        <fullName evidence="1">Uncharacterized protein</fullName>
    </submittedName>
</protein>
<dbReference type="AlphaFoldDB" id="W4M5S2"/>
<gene>
    <name evidence="1" type="ORF">ETSY2_22430</name>
</gene>
<name>W4M5S2_9BACT</name>
<proteinExistence type="predicted"/>
<sequence length="117" mass="13327">MAGTLEVTDELCWMPSGWVFDTVLERLACELHAQDPNLADQLLGARTDANGGYLDLRERDRKTFDLLLKAADVAYARLKQEGVEGEGMPEFYEGLLNQFQLFRDMLYAGQRRRVKPS</sequence>
<dbReference type="EMBL" id="AZHX01000935">
    <property type="protein sequence ID" value="ETX05528.1"/>
    <property type="molecule type" value="Genomic_DNA"/>
</dbReference>
<dbReference type="HOGENOM" id="CLU_2080480_0_0_7"/>
<dbReference type="Proteomes" id="UP000019140">
    <property type="component" value="Unassembled WGS sequence"/>
</dbReference>
<organism evidence="1 2">
    <name type="scientific">Candidatus Entotheonella gemina</name>
    <dbReference type="NCBI Taxonomy" id="1429439"/>
    <lineage>
        <taxon>Bacteria</taxon>
        <taxon>Pseudomonadati</taxon>
        <taxon>Nitrospinota/Tectimicrobiota group</taxon>
        <taxon>Candidatus Tectimicrobiota</taxon>
        <taxon>Candidatus Entotheonellia</taxon>
        <taxon>Candidatus Entotheonellales</taxon>
        <taxon>Candidatus Entotheonellaceae</taxon>
        <taxon>Candidatus Entotheonella</taxon>
    </lineage>
</organism>
<evidence type="ECO:0000313" key="2">
    <source>
        <dbReference type="Proteomes" id="UP000019140"/>
    </source>
</evidence>
<reference evidence="1 2" key="1">
    <citation type="journal article" date="2014" name="Nature">
        <title>An environmental bacterial taxon with a large and distinct metabolic repertoire.</title>
        <authorList>
            <person name="Wilson M.C."/>
            <person name="Mori T."/>
            <person name="Ruckert C."/>
            <person name="Uria A.R."/>
            <person name="Helf M.J."/>
            <person name="Takada K."/>
            <person name="Gernert C."/>
            <person name="Steffens U.A."/>
            <person name="Heycke N."/>
            <person name="Schmitt S."/>
            <person name="Rinke C."/>
            <person name="Helfrich E.J."/>
            <person name="Brachmann A.O."/>
            <person name="Gurgui C."/>
            <person name="Wakimoto T."/>
            <person name="Kracht M."/>
            <person name="Crusemann M."/>
            <person name="Hentschel U."/>
            <person name="Abe I."/>
            <person name="Matsunaga S."/>
            <person name="Kalinowski J."/>
            <person name="Takeyama H."/>
            <person name="Piel J."/>
        </authorList>
    </citation>
    <scope>NUCLEOTIDE SEQUENCE [LARGE SCALE GENOMIC DNA]</scope>
    <source>
        <strain evidence="2">TSY2</strain>
    </source>
</reference>
<evidence type="ECO:0000313" key="1">
    <source>
        <dbReference type="EMBL" id="ETX05528.1"/>
    </source>
</evidence>
<keyword evidence="2" id="KW-1185">Reference proteome</keyword>